<sequence length="162" mass="17018">MANETTVTVQGWIGTVPVVRDVAGTTVLNFRLGCTPRHYNRTAGEWVDGETQWYGVSAWRRLAAHGAKSLKQGDPVLVHGRLNHRTYVNKNGVEAVSIEIEAVTIGHDLTRGVATFLKAPPAEATAPAREETSPAADAWSVPGDAAGAQDPAAPGLSATPAA</sequence>
<dbReference type="Gene3D" id="2.40.50.140">
    <property type="entry name" value="Nucleic acid-binding proteins"/>
    <property type="match status" value="1"/>
</dbReference>
<evidence type="ECO:0000313" key="5">
    <source>
        <dbReference type="EMBL" id="MBM9460735.1"/>
    </source>
</evidence>
<name>A0A939BZ73_9ACTN</name>
<protein>
    <recommendedName>
        <fullName evidence="3">Single-stranded DNA-binding protein</fullName>
    </recommendedName>
</protein>
<dbReference type="Proteomes" id="UP000663791">
    <property type="component" value="Unassembled WGS sequence"/>
</dbReference>
<evidence type="ECO:0000256" key="1">
    <source>
        <dbReference type="ARBA" id="ARBA00023125"/>
    </source>
</evidence>
<dbReference type="SUPFAM" id="SSF50249">
    <property type="entry name" value="Nucleic acid-binding proteins"/>
    <property type="match status" value="1"/>
</dbReference>
<dbReference type="RefSeq" id="WP_205292039.1">
    <property type="nucleotide sequence ID" value="NZ_CP074406.1"/>
</dbReference>
<keyword evidence="1 2" id="KW-0238">DNA-binding</keyword>
<dbReference type="GO" id="GO:0003697">
    <property type="term" value="F:single-stranded DNA binding"/>
    <property type="evidence" value="ECO:0007669"/>
    <property type="project" value="InterPro"/>
</dbReference>
<evidence type="ECO:0000256" key="2">
    <source>
        <dbReference type="PROSITE-ProRule" id="PRU00252"/>
    </source>
</evidence>
<dbReference type="Pfam" id="PF00436">
    <property type="entry name" value="SSB"/>
    <property type="match status" value="1"/>
</dbReference>
<dbReference type="InterPro" id="IPR000424">
    <property type="entry name" value="Primosome_PriB/ssb"/>
</dbReference>
<evidence type="ECO:0000313" key="6">
    <source>
        <dbReference type="Proteomes" id="UP000663791"/>
    </source>
</evidence>
<gene>
    <name evidence="5" type="primary">ssb</name>
    <name evidence="5" type="ORF">JK386_12545</name>
</gene>
<evidence type="ECO:0000256" key="3">
    <source>
        <dbReference type="RuleBase" id="RU000524"/>
    </source>
</evidence>
<keyword evidence="6" id="KW-1185">Reference proteome</keyword>
<dbReference type="PROSITE" id="PS50935">
    <property type="entry name" value="SSB"/>
    <property type="match status" value="1"/>
</dbReference>
<organism evidence="5 6">
    <name type="scientific">Nocardioides faecalis</name>
    <dbReference type="NCBI Taxonomy" id="2803858"/>
    <lineage>
        <taxon>Bacteria</taxon>
        <taxon>Bacillati</taxon>
        <taxon>Actinomycetota</taxon>
        <taxon>Actinomycetes</taxon>
        <taxon>Propionibacteriales</taxon>
        <taxon>Nocardioidaceae</taxon>
        <taxon>Nocardioides</taxon>
    </lineage>
</organism>
<comment type="caution">
    <text evidence="5">The sequence shown here is derived from an EMBL/GenBank/DDBJ whole genome shotgun (WGS) entry which is preliminary data.</text>
</comment>
<dbReference type="InterPro" id="IPR011344">
    <property type="entry name" value="ssDNA-bd"/>
</dbReference>
<dbReference type="CDD" id="cd04496">
    <property type="entry name" value="SSB_OBF"/>
    <property type="match status" value="1"/>
</dbReference>
<reference evidence="5" key="1">
    <citation type="submission" date="2021-01" db="EMBL/GenBank/DDBJ databases">
        <title>Novel species in genus Nocardioides.</title>
        <authorList>
            <person name="Zhang G."/>
        </authorList>
    </citation>
    <scope>NUCLEOTIDE SEQUENCE</scope>
    <source>
        <strain evidence="5">Zg-536</strain>
    </source>
</reference>
<feature type="region of interest" description="Disordered" evidence="4">
    <location>
        <begin position="122"/>
        <end position="162"/>
    </location>
</feature>
<dbReference type="NCBIfam" id="TIGR00621">
    <property type="entry name" value="ssb"/>
    <property type="match status" value="1"/>
</dbReference>
<accession>A0A939BZ73</accession>
<dbReference type="GO" id="GO:0006260">
    <property type="term" value="P:DNA replication"/>
    <property type="evidence" value="ECO:0007669"/>
    <property type="project" value="InterPro"/>
</dbReference>
<dbReference type="AlphaFoldDB" id="A0A939BZ73"/>
<evidence type="ECO:0000256" key="4">
    <source>
        <dbReference type="SAM" id="MobiDB-lite"/>
    </source>
</evidence>
<feature type="compositionally biased region" description="Low complexity" evidence="4">
    <location>
        <begin position="142"/>
        <end position="155"/>
    </location>
</feature>
<dbReference type="InterPro" id="IPR012340">
    <property type="entry name" value="NA-bd_OB-fold"/>
</dbReference>
<proteinExistence type="predicted"/>
<dbReference type="EMBL" id="JAERTX010000010">
    <property type="protein sequence ID" value="MBM9460735.1"/>
    <property type="molecule type" value="Genomic_DNA"/>
</dbReference>